<reference evidence="2 3" key="1">
    <citation type="journal article" date="2016" name="Mol. Biol. Evol.">
        <title>Comparative Genomics of Early-Diverging Mushroom-Forming Fungi Provides Insights into the Origins of Lignocellulose Decay Capabilities.</title>
        <authorList>
            <person name="Nagy L.G."/>
            <person name="Riley R."/>
            <person name="Tritt A."/>
            <person name="Adam C."/>
            <person name="Daum C."/>
            <person name="Floudas D."/>
            <person name="Sun H."/>
            <person name="Yadav J.S."/>
            <person name="Pangilinan J."/>
            <person name="Larsson K.H."/>
            <person name="Matsuura K."/>
            <person name="Barry K."/>
            <person name="Labutti K."/>
            <person name="Kuo R."/>
            <person name="Ohm R.A."/>
            <person name="Bhattacharya S.S."/>
            <person name="Shirouzu T."/>
            <person name="Yoshinaga Y."/>
            <person name="Martin F.M."/>
            <person name="Grigoriev I.V."/>
            <person name="Hibbett D.S."/>
        </authorList>
    </citation>
    <scope>NUCLEOTIDE SEQUENCE [LARGE SCALE GENOMIC DNA]</scope>
    <source>
        <strain evidence="2 3">HHB12733</strain>
    </source>
</reference>
<accession>A0A165D8S0</accession>
<dbReference type="OrthoDB" id="8249012at2759"/>
<evidence type="ECO:0000313" key="2">
    <source>
        <dbReference type="EMBL" id="KZT52302.1"/>
    </source>
</evidence>
<organism evidence="2 3">
    <name type="scientific">Calocera cornea HHB12733</name>
    <dbReference type="NCBI Taxonomy" id="1353952"/>
    <lineage>
        <taxon>Eukaryota</taxon>
        <taxon>Fungi</taxon>
        <taxon>Dikarya</taxon>
        <taxon>Basidiomycota</taxon>
        <taxon>Agaricomycotina</taxon>
        <taxon>Dacrymycetes</taxon>
        <taxon>Dacrymycetales</taxon>
        <taxon>Dacrymycetaceae</taxon>
        <taxon>Calocera</taxon>
    </lineage>
</organism>
<dbReference type="PANTHER" id="PTHR21521">
    <property type="entry name" value="AMUN, ISOFORM A"/>
    <property type="match status" value="1"/>
</dbReference>
<dbReference type="Proteomes" id="UP000076842">
    <property type="component" value="Unassembled WGS sequence"/>
</dbReference>
<evidence type="ECO:0000256" key="1">
    <source>
        <dbReference type="SAM" id="MobiDB-lite"/>
    </source>
</evidence>
<sequence>MADILASYAPDQVLSTVENAVIPDTLKTLHERVRISLPSDIRARTSQYLTLPELTEILSYKLSIGVNRPFLKGMLRKNTDASVRAVSTRSFAVTGLDGDDASWVDLKSALDIICELTGVGPALGTLVLSLLYPKAVPFFSDETAVELLKPAGGRHGLKYSVKEYKQVWDELGRLAEEINARRREKMGGEKVGRGDLERAIWSVVRAGATAEGEDKPEKSTKRKAKDTDDAAIEPPTKPTKRTRASRKT</sequence>
<dbReference type="InParanoid" id="A0A165D8S0"/>
<gene>
    <name evidence="2" type="ORF">CALCODRAFT_487251</name>
</gene>
<dbReference type="PANTHER" id="PTHR21521:SF0">
    <property type="entry name" value="AMUN, ISOFORM A"/>
    <property type="match status" value="1"/>
</dbReference>
<dbReference type="STRING" id="1353952.A0A165D8S0"/>
<evidence type="ECO:0000313" key="3">
    <source>
        <dbReference type="Proteomes" id="UP000076842"/>
    </source>
</evidence>
<proteinExistence type="predicted"/>
<dbReference type="EMBL" id="KV424071">
    <property type="protein sequence ID" value="KZT52302.1"/>
    <property type="molecule type" value="Genomic_DNA"/>
</dbReference>
<dbReference type="AlphaFoldDB" id="A0A165D8S0"/>
<keyword evidence="3" id="KW-1185">Reference proteome</keyword>
<protein>
    <submittedName>
        <fullName evidence="2">Uncharacterized protein</fullName>
    </submittedName>
</protein>
<feature type="compositionally biased region" description="Basic residues" evidence="1">
    <location>
        <begin position="238"/>
        <end position="248"/>
    </location>
</feature>
<name>A0A165D8S0_9BASI</name>
<feature type="region of interest" description="Disordered" evidence="1">
    <location>
        <begin position="207"/>
        <end position="248"/>
    </location>
</feature>